<dbReference type="PROSITE" id="PS51421">
    <property type="entry name" value="RAS"/>
    <property type="match status" value="1"/>
</dbReference>
<dbReference type="InParanoid" id="A0A7M7K8H3"/>
<keyword evidence="1" id="KW-0547">Nucleotide-binding</keyword>
<organism evidence="4 5">
    <name type="scientific">Varroa destructor</name>
    <name type="common">Honeybee mite</name>
    <dbReference type="NCBI Taxonomy" id="109461"/>
    <lineage>
        <taxon>Eukaryota</taxon>
        <taxon>Metazoa</taxon>
        <taxon>Ecdysozoa</taxon>
        <taxon>Arthropoda</taxon>
        <taxon>Chelicerata</taxon>
        <taxon>Arachnida</taxon>
        <taxon>Acari</taxon>
        <taxon>Parasitiformes</taxon>
        <taxon>Mesostigmata</taxon>
        <taxon>Gamasina</taxon>
        <taxon>Dermanyssoidea</taxon>
        <taxon>Varroidae</taxon>
        <taxon>Varroa</taxon>
    </lineage>
</organism>
<proteinExistence type="predicted"/>
<dbReference type="AlphaFoldDB" id="A0A7M7K8H3"/>
<keyword evidence="5" id="KW-1185">Reference proteome</keyword>
<sequence>MADGVLTTLKILLIGETSTGKSCLLLRFYENVFDEFLSSTIGFDHKSKTITVCNQSVKLSLWDTAGSERFRTLTASYYRDAHGAVLVYDITNRESFEKLNLWQKELDMYTTHGNIVRMLVGNKVDKESERKVTKEEGIQYARRHQMLFVETSARTSENVVDCFEELVAKILQTPDLWERRKDSIRLKTSNESSAFSYCSYC</sequence>
<protein>
    <submittedName>
        <fullName evidence="4">Uncharacterized protein</fullName>
    </submittedName>
</protein>
<dbReference type="FunCoup" id="A0A7M7K8H3">
    <property type="interactions" value="1507"/>
</dbReference>
<dbReference type="SMART" id="SM00173">
    <property type="entry name" value="RAS"/>
    <property type="match status" value="1"/>
</dbReference>
<evidence type="ECO:0000256" key="1">
    <source>
        <dbReference type="ARBA" id="ARBA00022741"/>
    </source>
</evidence>
<dbReference type="Gene3D" id="3.40.50.300">
    <property type="entry name" value="P-loop containing nucleotide triphosphate hydrolases"/>
    <property type="match status" value="1"/>
</dbReference>
<dbReference type="Pfam" id="PF00071">
    <property type="entry name" value="Ras"/>
    <property type="match status" value="1"/>
</dbReference>
<keyword evidence="3" id="KW-0449">Lipoprotein</keyword>
<accession>A0A7M7K8H3</accession>
<dbReference type="GO" id="GO:0005525">
    <property type="term" value="F:GTP binding"/>
    <property type="evidence" value="ECO:0007669"/>
    <property type="project" value="UniProtKB-KW"/>
</dbReference>
<dbReference type="GO" id="GO:0003924">
    <property type="term" value="F:GTPase activity"/>
    <property type="evidence" value="ECO:0007669"/>
    <property type="project" value="InterPro"/>
</dbReference>
<evidence type="ECO:0000313" key="5">
    <source>
        <dbReference type="Proteomes" id="UP000594260"/>
    </source>
</evidence>
<dbReference type="InterPro" id="IPR027417">
    <property type="entry name" value="P-loop_NTPase"/>
</dbReference>
<dbReference type="EnsemblMetazoa" id="XM_022806358">
    <property type="protein sequence ID" value="XP_022662093"/>
    <property type="gene ID" value="LOC111250727"/>
</dbReference>
<dbReference type="InterPro" id="IPR001806">
    <property type="entry name" value="Small_GTPase"/>
</dbReference>
<dbReference type="RefSeq" id="XP_022662093.1">
    <property type="nucleotide sequence ID" value="XM_022806358.1"/>
</dbReference>
<dbReference type="SMART" id="SM00174">
    <property type="entry name" value="RHO"/>
    <property type="match status" value="1"/>
</dbReference>
<keyword evidence="2" id="KW-0342">GTP-binding</keyword>
<dbReference type="NCBIfam" id="TIGR00231">
    <property type="entry name" value="small_GTP"/>
    <property type="match status" value="1"/>
</dbReference>
<dbReference type="KEGG" id="vde:111250727"/>
<dbReference type="InterPro" id="IPR005225">
    <property type="entry name" value="Small_GTP-bd"/>
</dbReference>
<evidence type="ECO:0000256" key="3">
    <source>
        <dbReference type="ARBA" id="ARBA00023288"/>
    </source>
</evidence>
<dbReference type="PROSITE" id="PS51420">
    <property type="entry name" value="RHO"/>
    <property type="match status" value="1"/>
</dbReference>
<dbReference type="PROSITE" id="PS51419">
    <property type="entry name" value="RAB"/>
    <property type="match status" value="1"/>
</dbReference>
<evidence type="ECO:0000256" key="2">
    <source>
        <dbReference type="ARBA" id="ARBA00023134"/>
    </source>
</evidence>
<evidence type="ECO:0000313" key="4">
    <source>
        <dbReference type="EnsemblMetazoa" id="XP_022662093"/>
    </source>
</evidence>
<dbReference type="PANTHER" id="PTHR47977">
    <property type="entry name" value="RAS-RELATED PROTEIN RAB"/>
    <property type="match status" value="1"/>
</dbReference>
<dbReference type="InterPro" id="IPR050227">
    <property type="entry name" value="Rab"/>
</dbReference>
<dbReference type="Proteomes" id="UP000594260">
    <property type="component" value="Unplaced"/>
</dbReference>
<dbReference type="SMART" id="SM00175">
    <property type="entry name" value="RAB"/>
    <property type="match status" value="1"/>
</dbReference>
<dbReference type="SUPFAM" id="SSF52540">
    <property type="entry name" value="P-loop containing nucleoside triphosphate hydrolases"/>
    <property type="match status" value="1"/>
</dbReference>
<dbReference type="PRINTS" id="PR00449">
    <property type="entry name" value="RASTRNSFRMNG"/>
</dbReference>
<reference evidence="4" key="1">
    <citation type="submission" date="2021-01" db="UniProtKB">
        <authorList>
            <consortium name="EnsemblMetazoa"/>
        </authorList>
    </citation>
    <scope>IDENTIFICATION</scope>
</reference>
<dbReference type="OrthoDB" id="9989112at2759"/>
<dbReference type="GeneID" id="111250727"/>
<dbReference type="OMA" id="RVHKMDV"/>
<dbReference type="SMART" id="SM00176">
    <property type="entry name" value="RAN"/>
    <property type="match status" value="1"/>
</dbReference>
<name>A0A7M7K8H3_VARDE</name>
<dbReference type="FunFam" id="3.40.50.300:FF:001129">
    <property type="entry name" value="ras-related protein Rab-44 isoform X2"/>
    <property type="match status" value="1"/>
</dbReference>